<evidence type="ECO:0000313" key="3">
    <source>
        <dbReference type="Proteomes" id="UP000050509"/>
    </source>
</evidence>
<accession>A0A0N8PSY0</accession>
<dbReference type="AlphaFoldDB" id="A0A0N8PSY0"/>
<name>A0A0N8PSY0_9CHLR</name>
<feature type="domain" description="HMPTM N-terminal zinc ribbon" evidence="1">
    <location>
        <begin position="16"/>
        <end position="58"/>
    </location>
</feature>
<dbReference type="InterPro" id="IPR034474">
    <property type="entry name" value="Methyltransferase_Class_D"/>
</dbReference>
<feature type="non-terminal residue" evidence="2">
    <location>
        <position position="69"/>
    </location>
</feature>
<evidence type="ECO:0000313" key="2">
    <source>
        <dbReference type="EMBL" id="KPV53981.1"/>
    </source>
</evidence>
<keyword evidence="3" id="KW-1185">Reference proteome</keyword>
<protein>
    <recommendedName>
        <fullName evidence="1">HMPTM N-terminal zinc ribbon domain-containing protein</fullName>
    </recommendedName>
</protein>
<gene>
    <name evidence="2" type="ORF">SE17_06520</name>
</gene>
<dbReference type="Proteomes" id="UP000050509">
    <property type="component" value="Unassembled WGS sequence"/>
</dbReference>
<organism evidence="2 3">
    <name type="scientific">Kouleothrix aurantiaca</name>
    <dbReference type="NCBI Taxonomy" id="186479"/>
    <lineage>
        <taxon>Bacteria</taxon>
        <taxon>Bacillati</taxon>
        <taxon>Chloroflexota</taxon>
        <taxon>Chloroflexia</taxon>
        <taxon>Chloroflexales</taxon>
        <taxon>Roseiflexineae</taxon>
        <taxon>Roseiflexaceae</taxon>
        <taxon>Kouleothrix</taxon>
    </lineage>
</organism>
<comment type="caution">
    <text evidence="2">The sequence shown here is derived from an EMBL/GenBank/DDBJ whole genome shotgun (WGS) entry which is preliminary data.</text>
</comment>
<sequence length="69" mass="8148">MTSTQPQKAERDAIFWEFTRSICPACKRVIDAQILLRENKVFMRKRCPEHGWFEALVFGDAQLYTEIAR</sequence>
<evidence type="ECO:0000259" key="1">
    <source>
        <dbReference type="Pfam" id="PF23545"/>
    </source>
</evidence>
<dbReference type="PANTHER" id="PTHR43306:SF1">
    <property type="entry name" value="7,8-DIHYDRO-6-HYDROXYMETHYLPTERIN DIMETHYLTRANSFERASE"/>
    <property type="match status" value="1"/>
</dbReference>
<dbReference type="InterPro" id="IPR056488">
    <property type="entry name" value="Zn_ribbon_HMPTM"/>
</dbReference>
<proteinExistence type="predicted"/>
<dbReference type="Pfam" id="PF23545">
    <property type="entry name" value="Zn_ribbon_HMPTM"/>
    <property type="match status" value="1"/>
</dbReference>
<dbReference type="EMBL" id="LJCR01000139">
    <property type="protein sequence ID" value="KPV53981.1"/>
    <property type="molecule type" value="Genomic_DNA"/>
</dbReference>
<reference evidence="2 3" key="1">
    <citation type="submission" date="2015-09" db="EMBL/GenBank/DDBJ databases">
        <title>Draft genome sequence of Kouleothrix aurantiaca JCM 19913.</title>
        <authorList>
            <person name="Hemp J."/>
        </authorList>
    </citation>
    <scope>NUCLEOTIDE SEQUENCE [LARGE SCALE GENOMIC DNA]</scope>
    <source>
        <strain evidence="2 3">COM-B</strain>
    </source>
</reference>
<dbReference type="PANTHER" id="PTHR43306">
    <property type="entry name" value="7,8-DIHYDRO-6-HYDROXYMETHYLPTERIN DIMETHYLTRANSFERASE"/>
    <property type="match status" value="1"/>
</dbReference>